<keyword evidence="1" id="KW-0547">Nucleotide-binding</keyword>
<dbReference type="EMBL" id="JAIKTU010000015">
    <property type="protein sequence ID" value="MBY0757004.1"/>
    <property type="molecule type" value="Genomic_DNA"/>
</dbReference>
<dbReference type="Pfam" id="PF00270">
    <property type="entry name" value="DEAD"/>
    <property type="match status" value="1"/>
</dbReference>
<dbReference type="Gene3D" id="3.40.50.300">
    <property type="entry name" value="P-loop containing nucleotide triphosphate hydrolases"/>
    <property type="match status" value="2"/>
</dbReference>
<evidence type="ECO:0000313" key="9">
    <source>
        <dbReference type="EMBL" id="MBY0757004.1"/>
    </source>
</evidence>
<accession>A0ABS7L1Q7</accession>
<dbReference type="PANTHER" id="PTHR47963">
    <property type="entry name" value="DEAD-BOX ATP-DEPENDENT RNA HELICASE 47, MITOCHONDRIAL"/>
    <property type="match status" value="1"/>
</dbReference>
<dbReference type="CDD" id="cd00268">
    <property type="entry name" value="DEADc"/>
    <property type="match status" value="1"/>
</dbReference>
<sequence length="378" mass="42641">MMKTFKELNLNDNIIAGLEKQGITTPTEIQGLTIPEILNNKDVIGEAHTGSGKTLAFLAPLFEKIDTSKKELQVLILAPTRELVMQIEKQSKLLAENSEMPINTVPIIGDVNMDKQIKNLKGLKPNIIVGTPGRVLDLIRKKKIKAHTIKTIVLDEGDNLLDNTHARTIQDIIKTTMRDRQLLIFSATISSKAMPIAKDLMKDPVIFKNEKKASLNPNIEHMYIEVEERDKAEVLRKLIAAVNPSKAIVFINRGFDVEMIADKLNYHNKNAFAMHKRITKEQRQQALEKFRNGKINILVSSDISARGLDIQDITHIINLDFPANANEYLHRSGRTARGNAHGTTISLVTKKEFPALRIYEREFNIKLNKKQLSHGELV</sequence>
<dbReference type="PROSITE" id="PS51195">
    <property type="entry name" value="Q_MOTIF"/>
    <property type="match status" value="1"/>
</dbReference>
<dbReference type="SMART" id="SM00490">
    <property type="entry name" value="HELICc"/>
    <property type="match status" value="1"/>
</dbReference>
<organism evidence="9 10">
    <name type="scientific">Clostridium sardiniense</name>
    <name type="common">Clostridium absonum</name>
    <dbReference type="NCBI Taxonomy" id="29369"/>
    <lineage>
        <taxon>Bacteria</taxon>
        <taxon>Bacillati</taxon>
        <taxon>Bacillota</taxon>
        <taxon>Clostridia</taxon>
        <taxon>Eubacteriales</taxon>
        <taxon>Clostridiaceae</taxon>
        <taxon>Clostridium</taxon>
    </lineage>
</organism>
<dbReference type="Pfam" id="PF00271">
    <property type="entry name" value="Helicase_C"/>
    <property type="match status" value="1"/>
</dbReference>
<dbReference type="SMART" id="SM00487">
    <property type="entry name" value="DEXDc"/>
    <property type="match status" value="1"/>
</dbReference>
<evidence type="ECO:0000259" key="8">
    <source>
        <dbReference type="PROSITE" id="PS51195"/>
    </source>
</evidence>
<evidence type="ECO:0000256" key="1">
    <source>
        <dbReference type="ARBA" id="ARBA00022741"/>
    </source>
</evidence>
<evidence type="ECO:0000256" key="5">
    <source>
        <dbReference type="PROSITE-ProRule" id="PRU00552"/>
    </source>
</evidence>
<gene>
    <name evidence="9" type="ORF">K5V21_16285</name>
</gene>
<reference evidence="9 10" key="1">
    <citation type="journal article" date="2021" name="Cell Host Microbe">
        <title>in vivo commensal control of Clostridioides difficile virulence.</title>
        <authorList>
            <person name="Girinathan B.P."/>
            <person name="Dibenedetto N."/>
            <person name="Worley J.N."/>
            <person name="Peltier J."/>
            <person name="Arrieta-Ortiz M.L."/>
            <person name="Rupa Christinal Immanuel S."/>
            <person name="Lavin R."/>
            <person name="Delaney M.L."/>
            <person name="Cummins C."/>
            <person name="Hoffmann M."/>
            <person name="Luo Y."/>
            <person name="Gonzalez-Escalona N."/>
            <person name="Allard M."/>
            <person name="Onderdonk A.B."/>
            <person name="Gerber G.K."/>
            <person name="Sonenshein A.L."/>
            <person name="Baliga N."/>
            <person name="Dupuy B."/>
            <person name="Bry L."/>
        </authorList>
    </citation>
    <scope>NUCLEOTIDE SEQUENCE [LARGE SCALE GENOMIC DNA]</scope>
    <source>
        <strain evidence="9 10">DSM 599</strain>
    </source>
</reference>
<evidence type="ECO:0000259" key="7">
    <source>
        <dbReference type="PROSITE" id="PS51194"/>
    </source>
</evidence>
<evidence type="ECO:0000259" key="6">
    <source>
        <dbReference type="PROSITE" id="PS51192"/>
    </source>
</evidence>
<keyword evidence="3 9" id="KW-0347">Helicase</keyword>
<dbReference type="SUPFAM" id="SSF52540">
    <property type="entry name" value="P-loop containing nucleoside triphosphate hydrolases"/>
    <property type="match status" value="1"/>
</dbReference>
<evidence type="ECO:0000313" key="10">
    <source>
        <dbReference type="Proteomes" id="UP001299068"/>
    </source>
</evidence>
<dbReference type="CDD" id="cd18787">
    <property type="entry name" value="SF2_C_DEAD"/>
    <property type="match status" value="1"/>
</dbReference>
<dbReference type="InterPro" id="IPR027417">
    <property type="entry name" value="P-loop_NTPase"/>
</dbReference>
<dbReference type="InterPro" id="IPR001650">
    <property type="entry name" value="Helicase_C-like"/>
</dbReference>
<feature type="short sequence motif" description="Q motif" evidence="5">
    <location>
        <begin position="3"/>
        <end position="31"/>
    </location>
</feature>
<keyword evidence="10" id="KW-1185">Reference proteome</keyword>
<feature type="domain" description="DEAD-box RNA helicase Q" evidence="8">
    <location>
        <begin position="3"/>
        <end position="31"/>
    </location>
</feature>
<dbReference type="InterPro" id="IPR011545">
    <property type="entry name" value="DEAD/DEAH_box_helicase_dom"/>
</dbReference>
<evidence type="ECO:0000256" key="3">
    <source>
        <dbReference type="ARBA" id="ARBA00022806"/>
    </source>
</evidence>
<feature type="domain" description="Helicase ATP-binding" evidence="6">
    <location>
        <begin position="34"/>
        <end position="207"/>
    </location>
</feature>
<dbReference type="InterPro" id="IPR014001">
    <property type="entry name" value="Helicase_ATP-bd"/>
</dbReference>
<dbReference type="GO" id="GO:0004386">
    <property type="term" value="F:helicase activity"/>
    <property type="evidence" value="ECO:0007669"/>
    <property type="project" value="UniProtKB-KW"/>
</dbReference>
<dbReference type="PROSITE" id="PS51194">
    <property type="entry name" value="HELICASE_CTER"/>
    <property type="match status" value="1"/>
</dbReference>
<keyword evidence="2" id="KW-0378">Hydrolase</keyword>
<comment type="caution">
    <text evidence="9">The sequence shown here is derived from an EMBL/GenBank/DDBJ whole genome shotgun (WGS) entry which is preliminary data.</text>
</comment>
<dbReference type="InterPro" id="IPR014014">
    <property type="entry name" value="RNA_helicase_DEAD_Q_motif"/>
</dbReference>
<evidence type="ECO:0000256" key="2">
    <source>
        <dbReference type="ARBA" id="ARBA00022801"/>
    </source>
</evidence>
<evidence type="ECO:0000256" key="4">
    <source>
        <dbReference type="ARBA" id="ARBA00022840"/>
    </source>
</evidence>
<dbReference type="InterPro" id="IPR044742">
    <property type="entry name" value="DEAD/DEAH_RhlB"/>
</dbReference>
<keyword evidence="4" id="KW-0067">ATP-binding</keyword>
<dbReference type="Proteomes" id="UP001299068">
    <property type="component" value="Unassembled WGS sequence"/>
</dbReference>
<name>A0ABS7L1Q7_CLOSR</name>
<proteinExistence type="predicted"/>
<protein>
    <submittedName>
        <fullName evidence="9">DEAD/DEAH box helicase</fullName>
    </submittedName>
</protein>
<dbReference type="InterPro" id="IPR050547">
    <property type="entry name" value="DEAD_box_RNA_helicases"/>
</dbReference>
<dbReference type="PANTHER" id="PTHR47963:SF7">
    <property type="entry name" value="ATP-DEPENDENT RNA HELICASE YFML-RELATED"/>
    <property type="match status" value="1"/>
</dbReference>
<dbReference type="PROSITE" id="PS51192">
    <property type="entry name" value="HELICASE_ATP_BIND_1"/>
    <property type="match status" value="1"/>
</dbReference>
<feature type="domain" description="Helicase C-terminal" evidence="7">
    <location>
        <begin position="218"/>
        <end position="378"/>
    </location>
</feature>